<keyword evidence="2" id="KW-0479">Metal-binding</keyword>
<dbReference type="PANTHER" id="PTHR21266:SF60">
    <property type="entry name" value="3-KETOSTEROID-9-ALPHA-MONOOXYGENASE, OXYGENASE COMPONENT"/>
    <property type="match status" value="1"/>
</dbReference>
<dbReference type="InterPro" id="IPR050584">
    <property type="entry name" value="Cholesterol_7-desaturase"/>
</dbReference>
<dbReference type="GO" id="GO:0005506">
    <property type="term" value="F:iron ion binding"/>
    <property type="evidence" value="ECO:0007669"/>
    <property type="project" value="InterPro"/>
</dbReference>
<feature type="compositionally biased region" description="Low complexity" evidence="6">
    <location>
        <begin position="16"/>
        <end position="26"/>
    </location>
</feature>
<dbReference type="CDD" id="cd03469">
    <property type="entry name" value="Rieske_RO_Alpha_N"/>
    <property type="match status" value="1"/>
</dbReference>
<evidence type="ECO:0000256" key="4">
    <source>
        <dbReference type="ARBA" id="ARBA00023004"/>
    </source>
</evidence>
<evidence type="ECO:0000259" key="7">
    <source>
        <dbReference type="PROSITE" id="PS51296"/>
    </source>
</evidence>
<feature type="region of interest" description="Disordered" evidence="6">
    <location>
        <begin position="1"/>
        <end position="26"/>
    </location>
</feature>
<keyword evidence="3" id="KW-0560">Oxidoreductase</keyword>
<dbReference type="HOGENOM" id="CLU_107182_0_0_5"/>
<evidence type="ECO:0000256" key="6">
    <source>
        <dbReference type="SAM" id="MobiDB-lite"/>
    </source>
</evidence>
<comment type="caution">
    <text evidence="8">The sequence shown here is derived from an EMBL/GenBank/DDBJ whole genome shotgun (WGS) entry which is preliminary data.</text>
</comment>
<dbReference type="InterPro" id="IPR017941">
    <property type="entry name" value="Rieske_2Fe-2S"/>
</dbReference>
<dbReference type="eggNOG" id="COG4638">
    <property type="taxonomic scope" value="Bacteria"/>
</dbReference>
<gene>
    <name evidence="8" type="ORF">R2601_07926</name>
</gene>
<evidence type="ECO:0000313" key="8">
    <source>
        <dbReference type="EMBL" id="EAU43845.1"/>
    </source>
</evidence>
<dbReference type="InterPro" id="IPR036922">
    <property type="entry name" value="Rieske_2Fe-2S_sf"/>
</dbReference>
<dbReference type="PROSITE" id="PS00570">
    <property type="entry name" value="RING_HYDROXYL_ALPHA"/>
    <property type="match status" value="1"/>
</dbReference>
<keyword evidence="4" id="KW-0408">Iron</keyword>
<dbReference type="Gene3D" id="2.102.10.10">
    <property type="entry name" value="Rieske [2Fe-2S] iron-sulphur domain"/>
    <property type="match status" value="1"/>
</dbReference>
<dbReference type="AlphaFoldDB" id="Q0FI09"/>
<dbReference type="GO" id="GO:0016491">
    <property type="term" value="F:oxidoreductase activity"/>
    <property type="evidence" value="ECO:0007669"/>
    <property type="project" value="UniProtKB-KW"/>
</dbReference>
<dbReference type="PROSITE" id="PS51296">
    <property type="entry name" value="RIESKE"/>
    <property type="match status" value="1"/>
</dbReference>
<dbReference type="InterPro" id="IPR015881">
    <property type="entry name" value="ARHD_Rieske_2Fe_2S"/>
</dbReference>
<protein>
    <submittedName>
        <fullName evidence="8">Probable oxidoreductase protein</fullName>
    </submittedName>
</protein>
<feature type="domain" description="Rieske" evidence="7">
    <location>
        <begin position="28"/>
        <end position="132"/>
    </location>
</feature>
<sequence length="231" mass="23648">MGMMGAACSDPCASAPTPDTGDTVPTDWTPAALSDDIPVASAAPGQLGPHDLAIWRSASGRIAAWADRCPHRGMRLSHGFVRGERLSCIYHGWGYGEGGQCVRIPAHPELTPPEAIRVPVFSVAEASGVIWVAEEAPDGPPPEFPGVVAFRSLQVSAAPEALAAALGGTGTVIETVLGGAQVVALIQPLRGGAAGLHLLAPEGSDPAALDALSAEVEALRRRVEAAEEMTA</sequence>
<keyword evidence="9" id="KW-1185">Reference proteome</keyword>
<dbReference type="SUPFAM" id="SSF50022">
    <property type="entry name" value="ISP domain"/>
    <property type="match status" value="1"/>
</dbReference>
<dbReference type="Proteomes" id="UP000006230">
    <property type="component" value="Unassembled WGS sequence"/>
</dbReference>
<evidence type="ECO:0000313" key="9">
    <source>
        <dbReference type="Proteomes" id="UP000006230"/>
    </source>
</evidence>
<evidence type="ECO:0000256" key="5">
    <source>
        <dbReference type="ARBA" id="ARBA00023014"/>
    </source>
</evidence>
<dbReference type="EMBL" id="AATQ01000064">
    <property type="protein sequence ID" value="EAU43845.1"/>
    <property type="molecule type" value="Genomic_DNA"/>
</dbReference>
<keyword evidence="1" id="KW-0001">2Fe-2S</keyword>
<proteinExistence type="predicted"/>
<evidence type="ECO:0000256" key="3">
    <source>
        <dbReference type="ARBA" id="ARBA00023002"/>
    </source>
</evidence>
<dbReference type="GO" id="GO:0051537">
    <property type="term" value="F:2 iron, 2 sulfur cluster binding"/>
    <property type="evidence" value="ECO:0007669"/>
    <property type="project" value="UniProtKB-KW"/>
</dbReference>
<accession>Q0FI09</accession>
<dbReference type="STRING" id="314265.R2601_07926"/>
<keyword evidence="5" id="KW-0411">Iron-sulfur</keyword>
<dbReference type="PANTHER" id="PTHR21266">
    <property type="entry name" value="IRON-SULFUR DOMAIN CONTAINING PROTEIN"/>
    <property type="match status" value="1"/>
</dbReference>
<reference evidence="8 9" key="1">
    <citation type="journal article" date="2010" name="J. Bacteriol.">
        <title>Genome sequences of Pelagibaca bermudensis HTCC2601T and Maritimibacter alkaliphilus HTCC2654T, the type strains of two marine Roseobacter genera.</title>
        <authorList>
            <person name="Thrash J.C."/>
            <person name="Cho J.C."/>
            <person name="Ferriera S."/>
            <person name="Johnson J."/>
            <person name="Vergin K.L."/>
            <person name="Giovannoni S.J."/>
        </authorList>
    </citation>
    <scope>NUCLEOTIDE SEQUENCE [LARGE SCALE GENOMIC DNA]</scope>
    <source>
        <strain evidence="9">DSM 26914 / JCM 13377 / KCTC 12554 / HTCC2601</strain>
    </source>
</reference>
<name>Q0FI09_SALBH</name>
<organism evidence="8 9">
    <name type="scientific">Salipiger bermudensis (strain DSM 26914 / JCM 13377 / KCTC 12554 / HTCC2601)</name>
    <name type="common">Pelagibaca bermudensis</name>
    <dbReference type="NCBI Taxonomy" id="314265"/>
    <lineage>
        <taxon>Bacteria</taxon>
        <taxon>Pseudomonadati</taxon>
        <taxon>Pseudomonadota</taxon>
        <taxon>Alphaproteobacteria</taxon>
        <taxon>Rhodobacterales</taxon>
        <taxon>Roseobacteraceae</taxon>
        <taxon>Salipiger</taxon>
    </lineage>
</organism>
<evidence type="ECO:0000256" key="1">
    <source>
        <dbReference type="ARBA" id="ARBA00022714"/>
    </source>
</evidence>
<evidence type="ECO:0000256" key="2">
    <source>
        <dbReference type="ARBA" id="ARBA00022723"/>
    </source>
</evidence>
<dbReference type="Pfam" id="PF00355">
    <property type="entry name" value="Rieske"/>
    <property type="match status" value="1"/>
</dbReference>